<evidence type="ECO:0000313" key="3">
    <source>
        <dbReference type="Proteomes" id="UP000001640"/>
    </source>
</evidence>
<dbReference type="InParanoid" id="G0VD24"/>
<reference evidence="2 3" key="1">
    <citation type="journal article" date="2011" name="Proc. Natl. Acad. Sci. U.S.A.">
        <title>Evolutionary erosion of yeast sex chromosomes by mating-type switching accidents.</title>
        <authorList>
            <person name="Gordon J.L."/>
            <person name="Armisen D."/>
            <person name="Proux-Wera E."/>
            <person name="Oheigeartaigh S.S."/>
            <person name="Byrne K.P."/>
            <person name="Wolfe K.H."/>
        </authorList>
    </citation>
    <scope>NUCLEOTIDE SEQUENCE [LARGE SCALE GENOMIC DNA]</scope>
    <source>
        <strain evidence="3">ATCC 76901 / BCRC 22586 / CBS 4309 / NBRC 1992 / NRRL Y-12630</strain>
    </source>
</reference>
<dbReference type="InterPro" id="IPR007250">
    <property type="entry name" value="HSP9_HSP12"/>
</dbReference>
<dbReference type="HOGENOM" id="CLU_102617_1_1_1"/>
<dbReference type="GO" id="GO:0008289">
    <property type="term" value="F:lipid binding"/>
    <property type="evidence" value="ECO:0007669"/>
    <property type="project" value="EnsemblFungi"/>
</dbReference>
<dbReference type="GO" id="GO:0071470">
    <property type="term" value="P:cellular response to osmotic stress"/>
    <property type="evidence" value="ECO:0007669"/>
    <property type="project" value="EnsemblFungi"/>
</dbReference>
<dbReference type="OMA" id="NKGVFQG"/>
<dbReference type="RefSeq" id="XP_003675750.1">
    <property type="nucleotide sequence ID" value="XM_003675702.1"/>
</dbReference>
<dbReference type="Pfam" id="PF04119">
    <property type="entry name" value="HSP9_HSP12"/>
    <property type="match status" value="1"/>
</dbReference>
<organism evidence="2 3">
    <name type="scientific">Naumovozyma castellii</name>
    <name type="common">Yeast</name>
    <name type="synonym">Saccharomyces castellii</name>
    <dbReference type="NCBI Taxonomy" id="27288"/>
    <lineage>
        <taxon>Eukaryota</taxon>
        <taxon>Fungi</taxon>
        <taxon>Dikarya</taxon>
        <taxon>Ascomycota</taxon>
        <taxon>Saccharomycotina</taxon>
        <taxon>Saccharomycetes</taxon>
        <taxon>Saccharomycetales</taxon>
        <taxon>Saccharomycetaceae</taxon>
        <taxon>Naumovozyma</taxon>
    </lineage>
</organism>
<evidence type="ECO:0000256" key="1">
    <source>
        <dbReference type="SAM" id="MobiDB-lite"/>
    </source>
</evidence>
<feature type="compositionally biased region" description="Basic and acidic residues" evidence="1">
    <location>
        <begin position="1"/>
        <end position="41"/>
    </location>
</feature>
<protein>
    <submittedName>
        <fullName evidence="2">Uncharacterized protein</fullName>
    </submittedName>
</protein>
<proteinExistence type="predicted"/>
<dbReference type="GO" id="GO:0007009">
    <property type="term" value="P:plasma membrane organization"/>
    <property type="evidence" value="ECO:0007669"/>
    <property type="project" value="EnsemblFungi"/>
</dbReference>
<dbReference type="Proteomes" id="UP000001640">
    <property type="component" value="Chromosome 3"/>
</dbReference>
<dbReference type="GeneID" id="96902967"/>
<dbReference type="GO" id="GO:0007155">
    <property type="term" value="P:cell adhesion"/>
    <property type="evidence" value="ECO:0007669"/>
    <property type="project" value="EnsemblFungi"/>
</dbReference>
<sequence length="105" mass="11242">MSDTGRKDFSQKAKEAVKPDSEKSYVEQGKEFVTDKTDKLAGKVQPEGNKGLGQGVHDAAQSGEDKATGDSVADTAKDYYEAGKKKINDAVEYVSKSVHGGDETK</sequence>
<gene>
    <name evidence="2" type="primary">NCAS0C03960</name>
    <name evidence="2" type="ordered locus">NCAS_0C03960</name>
</gene>
<dbReference type="KEGG" id="ncs:NCAS_0C03960"/>
<name>G0VD24_NAUCA</name>
<evidence type="ECO:0000313" key="2">
    <source>
        <dbReference type="EMBL" id="CCC69386.1"/>
    </source>
</evidence>
<dbReference type="GO" id="GO:0034599">
    <property type="term" value="P:cellular response to oxidative stress"/>
    <property type="evidence" value="ECO:0007669"/>
    <property type="project" value="EnsemblFungi"/>
</dbReference>
<dbReference type="FunCoup" id="G0VD24">
    <property type="interactions" value="172"/>
</dbReference>
<dbReference type="eggNOG" id="ENOG502S44P">
    <property type="taxonomic scope" value="Eukaryota"/>
</dbReference>
<dbReference type="GO" id="GO:0005829">
    <property type="term" value="C:cytosol"/>
    <property type="evidence" value="ECO:0007669"/>
    <property type="project" value="EnsemblFungi"/>
</dbReference>
<dbReference type="GO" id="GO:0005886">
    <property type="term" value="C:plasma membrane"/>
    <property type="evidence" value="ECO:0007669"/>
    <property type="project" value="EnsemblFungi"/>
</dbReference>
<feature type="region of interest" description="Disordered" evidence="1">
    <location>
        <begin position="1"/>
        <end position="72"/>
    </location>
</feature>
<dbReference type="OrthoDB" id="2348401at2759"/>
<keyword evidence="3" id="KW-1185">Reference proteome</keyword>
<dbReference type="GO" id="GO:0034605">
    <property type="term" value="P:cellular response to heat"/>
    <property type="evidence" value="ECO:0007669"/>
    <property type="project" value="EnsemblFungi"/>
</dbReference>
<dbReference type="GO" id="GO:0005768">
    <property type="term" value="C:endosome"/>
    <property type="evidence" value="ECO:0007669"/>
    <property type="project" value="EnsemblFungi"/>
</dbReference>
<accession>G0VD24</accession>
<reference key="2">
    <citation type="submission" date="2011-08" db="EMBL/GenBank/DDBJ databases">
        <title>Genome sequence of Naumovozyma castellii.</title>
        <authorList>
            <person name="Gordon J.L."/>
            <person name="Armisen D."/>
            <person name="Proux-Wera E."/>
            <person name="OhEigeartaigh S.S."/>
            <person name="Byrne K.P."/>
            <person name="Wolfe K.H."/>
        </authorList>
    </citation>
    <scope>NUCLEOTIDE SEQUENCE</scope>
    <source>
        <strain>Type strain:CBS 4309</strain>
    </source>
</reference>
<dbReference type="STRING" id="1064592.G0VD24"/>
<dbReference type="PIRSF" id="PIRSF002590">
    <property type="entry name" value="HSP9/HSP12_fun"/>
    <property type="match status" value="1"/>
</dbReference>
<dbReference type="AlphaFoldDB" id="G0VD24"/>
<dbReference type="Gene3D" id="6.10.280.100">
    <property type="match status" value="1"/>
</dbReference>
<dbReference type="EMBL" id="HE576754">
    <property type="protein sequence ID" value="CCC69386.1"/>
    <property type="molecule type" value="Genomic_DNA"/>
</dbReference>